<organism evidence="1 2">
    <name type="scientific">Deinococcus psychrotolerans</name>
    <dbReference type="NCBI Taxonomy" id="2489213"/>
    <lineage>
        <taxon>Bacteria</taxon>
        <taxon>Thermotogati</taxon>
        <taxon>Deinococcota</taxon>
        <taxon>Deinococci</taxon>
        <taxon>Deinococcales</taxon>
        <taxon>Deinococcaceae</taxon>
        <taxon>Deinococcus</taxon>
    </lineage>
</organism>
<gene>
    <name evidence="1" type="ORF">EHF33_15720</name>
</gene>
<dbReference type="OrthoDB" id="7365442at2"/>
<name>A0A3G8YNZ1_9DEIO</name>
<dbReference type="InterPro" id="IPR011697">
    <property type="entry name" value="Peptidase_C26"/>
</dbReference>
<dbReference type="GO" id="GO:0033969">
    <property type="term" value="F:gamma-glutamyl-gamma-aminobutyrate hydrolase activity"/>
    <property type="evidence" value="ECO:0007669"/>
    <property type="project" value="TreeGrafter"/>
</dbReference>
<proteinExistence type="predicted"/>
<dbReference type="PANTHER" id="PTHR43235">
    <property type="entry name" value="GLUTAMINE AMIDOTRANSFERASE PB2B2.05-RELATED"/>
    <property type="match status" value="1"/>
</dbReference>
<dbReference type="Proteomes" id="UP000276417">
    <property type="component" value="Chromosome 2"/>
</dbReference>
<keyword evidence="2" id="KW-1185">Reference proteome</keyword>
<dbReference type="InterPro" id="IPR044668">
    <property type="entry name" value="PuuD-like"/>
</dbReference>
<dbReference type="CDD" id="cd01745">
    <property type="entry name" value="GATase1_2"/>
    <property type="match status" value="1"/>
</dbReference>
<dbReference type="Gene3D" id="3.40.50.880">
    <property type="match status" value="1"/>
</dbReference>
<dbReference type="SUPFAM" id="SSF52317">
    <property type="entry name" value="Class I glutamine amidotransferase-like"/>
    <property type="match status" value="1"/>
</dbReference>
<dbReference type="Pfam" id="PF07722">
    <property type="entry name" value="Peptidase_C26"/>
    <property type="match status" value="1"/>
</dbReference>
<sequence length="212" mass="23339">MYTFILSSMKMQIGILESSRKDDIRDLFGTHYPQITCRVINSHLTIGEMDAVLAGGGPDLTPSLYGQENRASRGVNPKRDMGELAIIEAVLAARVPFLGLCRGAQLLNVALGGTLWQDLETERGSPHPERHLVRFSGRGAQRLGDEAQVNSTHHQGIDRVASGLEIIATAEDGLPEAWYRPGAIGVQFHPETLIKDDLRWLQLFDWWLGGAA</sequence>
<protein>
    <submittedName>
        <fullName evidence="1">Uncharacterized protein</fullName>
    </submittedName>
</protein>
<evidence type="ECO:0000313" key="1">
    <source>
        <dbReference type="EMBL" id="AZI44334.1"/>
    </source>
</evidence>
<dbReference type="GO" id="GO:0005829">
    <property type="term" value="C:cytosol"/>
    <property type="evidence" value="ECO:0007669"/>
    <property type="project" value="TreeGrafter"/>
</dbReference>
<dbReference type="GO" id="GO:0006598">
    <property type="term" value="P:polyamine catabolic process"/>
    <property type="evidence" value="ECO:0007669"/>
    <property type="project" value="TreeGrafter"/>
</dbReference>
<dbReference type="EMBL" id="CP034184">
    <property type="protein sequence ID" value="AZI44334.1"/>
    <property type="molecule type" value="Genomic_DNA"/>
</dbReference>
<accession>A0A3G8YNZ1</accession>
<evidence type="ECO:0000313" key="2">
    <source>
        <dbReference type="Proteomes" id="UP000276417"/>
    </source>
</evidence>
<dbReference type="PROSITE" id="PS51273">
    <property type="entry name" value="GATASE_TYPE_1"/>
    <property type="match status" value="1"/>
</dbReference>
<dbReference type="KEGG" id="dph:EHF33_15720"/>
<dbReference type="AlphaFoldDB" id="A0A3G8YNZ1"/>
<reference evidence="1 2" key="1">
    <citation type="submission" date="2018-11" db="EMBL/GenBank/DDBJ databases">
        <title>Deinococcus shelandsis sp. nov., isolated from South Shetland Islands soil of Antarctica.</title>
        <authorList>
            <person name="Tian J."/>
        </authorList>
    </citation>
    <scope>NUCLEOTIDE SEQUENCE [LARGE SCALE GENOMIC DNA]</scope>
    <source>
        <strain evidence="1 2">S14-83T</strain>
    </source>
</reference>
<dbReference type="InterPro" id="IPR029062">
    <property type="entry name" value="Class_I_gatase-like"/>
</dbReference>
<dbReference type="PANTHER" id="PTHR43235:SF1">
    <property type="entry name" value="GLUTAMINE AMIDOTRANSFERASE PB2B2.05-RELATED"/>
    <property type="match status" value="1"/>
</dbReference>